<accession>A0A146GDP2</accession>
<dbReference type="PANTHER" id="PTHR12631:SF10">
    <property type="entry name" value="BETA-XYLOSIDASE-LIKE PROTEIN-RELATED"/>
    <property type="match status" value="1"/>
</dbReference>
<dbReference type="Gene3D" id="3.20.20.80">
    <property type="entry name" value="Glycosidases"/>
    <property type="match status" value="1"/>
</dbReference>
<dbReference type="InParanoid" id="A0A146GDP2"/>
<dbReference type="STRING" id="690879.TSACC_3496"/>
<dbReference type="InterPro" id="IPR017853">
    <property type="entry name" value="GH"/>
</dbReference>
<reference evidence="2" key="1">
    <citation type="journal article" date="2017" name="Genome Announc.">
        <title>Draft Genome Sequence of Terrimicrobium sacchariphilum NM-5T, a Facultative Anaerobic Soil Bacterium of the Class Spartobacteria.</title>
        <authorList>
            <person name="Qiu Y.L."/>
            <person name="Tourlousse D.M."/>
            <person name="Matsuura N."/>
            <person name="Ohashi A."/>
            <person name="Sekiguchi Y."/>
        </authorList>
    </citation>
    <scope>NUCLEOTIDE SEQUENCE [LARGE SCALE GENOMIC DNA]</scope>
    <source>
        <strain evidence="2">NM-5</strain>
    </source>
</reference>
<dbReference type="EMBL" id="BDCO01000003">
    <property type="protein sequence ID" value="GAT35430.1"/>
    <property type="molecule type" value="Genomic_DNA"/>
</dbReference>
<keyword evidence="2" id="KW-1185">Reference proteome</keyword>
<dbReference type="Proteomes" id="UP000076023">
    <property type="component" value="Unassembled WGS sequence"/>
</dbReference>
<evidence type="ECO:0008006" key="3">
    <source>
        <dbReference type="Google" id="ProtNLM"/>
    </source>
</evidence>
<comment type="caution">
    <text evidence="1">The sequence shown here is derived from an EMBL/GenBank/DDBJ whole genome shotgun (WGS) entry which is preliminary data.</text>
</comment>
<sequence>MTRVISPYRNSIGVCTHFESRELGWKIENLLPVLLELGIGHVRQEIKWEWVEKEKGVYVIPAISRQWMDAVREAGLGVILILDYGNPLYDHPLDAEGFAAYAGFMAKELRDYPTVAYEIWNEPTNFYFLKTYGGTWSGKGECPWLDRFAELIDAASAAIKEADPAATVIANPGEPQFFHMAEKHSQHLARLDGVSHHPYSVRFPPETLPLGGGDISVEDGAVCADDDHSFLSLFRRTIEHGEKHLGRRIQLFATEFGFPSYNAHPAPGWFSGYTETAQACYLARAVVLCLVAGVQSPCIYDLMNDGCMEQDAEHNFGLIRNEEQGYERKPAFFAIQRLIAHLGTAWEMVNEPPAWIDVPSEDFQKGLGWQKVLPDPFVKIDGPLLYWFQTPDRCLAILWNAGRINGEETPPRGRLIWEHAPAVSGISIEDVVTGEQLAARLEQPPSSGQYSQRIILRDLPFRSSPLIVTFEIAGSTLSQD</sequence>
<dbReference type="SUPFAM" id="SSF51445">
    <property type="entry name" value="(Trans)glycosidases"/>
    <property type="match status" value="1"/>
</dbReference>
<organism evidence="1 2">
    <name type="scientific">Terrimicrobium sacchariphilum</name>
    <dbReference type="NCBI Taxonomy" id="690879"/>
    <lineage>
        <taxon>Bacteria</taxon>
        <taxon>Pseudomonadati</taxon>
        <taxon>Verrucomicrobiota</taxon>
        <taxon>Terrimicrobiia</taxon>
        <taxon>Terrimicrobiales</taxon>
        <taxon>Terrimicrobiaceae</taxon>
        <taxon>Terrimicrobium</taxon>
    </lineage>
</organism>
<dbReference type="GO" id="GO:0004553">
    <property type="term" value="F:hydrolase activity, hydrolyzing O-glycosyl compounds"/>
    <property type="evidence" value="ECO:0007669"/>
    <property type="project" value="TreeGrafter"/>
</dbReference>
<dbReference type="AlphaFoldDB" id="A0A146GDP2"/>
<dbReference type="InterPro" id="IPR051923">
    <property type="entry name" value="Glycosyl_Hydrolase_39"/>
</dbReference>
<evidence type="ECO:0000313" key="1">
    <source>
        <dbReference type="EMBL" id="GAT35430.1"/>
    </source>
</evidence>
<dbReference type="RefSeq" id="WP_075081240.1">
    <property type="nucleotide sequence ID" value="NZ_BDCO01000003.1"/>
</dbReference>
<proteinExistence type="predicted"/>
<dbReference type="PANTHER" id="PTHR12631">
    <property type="entry name" value="ALPHA-L-IDURONIDASE"/>
    <property type="match status" value="1"/>
</dbReference>
<name>A0A146GDP2_TERSA</name>
<dbReference type="OrthoDB" id="9776971at2"/>
<gene>
    <name evidence="1" type="ORF">TSACC_3496</name>
</gene>
<protein>
    <recommendedName>
        <fullName evidence="3">Cellulase</fullName>
    </recommendedName>
</protein>
<evidence type="ECO:0000313" key="2">
    <source>
        <dbReference type="Proteomes" id="UP000076023"/>
    </source>
</evidence>